<evidence type="ECO:0000313" key="9">
    <source>
        <dbReference type="Proteomes" id="UP000019102"/>
    </source>
</evidence>
<feature type="transmembrane region" description="Helical" evidence="6">
    <location>
        <begin position="187"/>
        <end position="207"/>
    </location>
</feature>
<dbReference type="AlphaFoldDB" id="W4VF39"/>
<keyword evidence="3 6" id="KW-0812">Transmembrane</keyword>
<comment type="caution">
    <text evidence="8">The sequence shown here is derived from an EMBL/GenBank/DDBJ whole genome shotgun (WGS) entry which is preliminary data.</text>
</comment>
<reference evidence="8 9" key="1">
    <citation type="journal article" date="2014" name="Genome Announc.">
        <title>Draft Genome Sequence of the Boron-Tolerant and Moderately Halotolerant Bacterium Gracilibacillus boraciitolerans JCM 21714T.</title>
        <authorList>
            <person name="Ahmed I."/>
            <person name="Oshima K."/>
            <person name="Suda W."/>
            <person name="Kitamura K."/>
            <person name="Iida T."/>
            <person name="Ohmori Y."/>
            <person name="Fujiwara T."/>
            <person name="Hattori M."/>
            <person name="Ohkuma M."/>
        </authorList>
    </citation>
    <scope>NUCLEOTIDE SEQUENCE [LARGE SCALE GENOMIC DNA]</scope>
    <source>
        <strain evidence="8 9">JCM 21714</strain>
    </source>
</reference>
<evidence type="ECO:0000256" key="2">
    <source>
        <dbReference type="ARBA" id="ARBA00022475"/>
    </source>
</evidence>
<keyword evidence="5 6" id="KW-0472">Membrane</keyword>
<gene>
    <name evidence="8" type="ORF">JCM21714_981</name>
</gene>
<name>W4VF39_9BACI</name>
<dbReference type="GO" id="GO:0005886">
    <property type="term" value="C:plasma membrane"/>
    <property type="evidence" value="ECO:0007669"/>
    <property type="project" value="UniProtKB-SubCell"/>
</dbReference>
<feature type="transmembrane region" description="Helical" evidence="6">
    <location>
        <begin position="26"/>
        <end position="48"/>
    </location>
</feature>
<dbReference type="STRING" id="1298598.JCM21714_981"/>
<evidence type="ECO:0000256" key="3">
    <source>
        <dbReference type="ARBA" id="ARBA00022692"/>
    </source>
</evidence>
<organism evidence="8 9">
    <name type="scientific">Gracilibacillus boraciitolerans JCM 21714</name>
    <dbReference type="NCBI Taxonomy" id="1298598"/>
    <lineage>
        <taxon>Bacteria</taxon>
        <taxon>Bacillati</taxon>
        <taxon>Bacillota</taxon>
        <taxon>Bacilli</taxon>
        <taxon>Bacillales</taxon>
        <taxon>Bacillaceae</taxon>
        <taxon>Gracilibacillus</taxon>
    </lineage>
</organism>
<evidence type="ECO:0000256" key="6">
    <source>
        <dbReference type="SAM" id="Phobius"/>
    </source>
</evidence>
<keyword evidence="4 6" id="KW-1133">Transmembrane helix</keyword>
<feature type="transmembrane region" description="Helical" evidence="6">
    <location>
        <begin position="317"/>
        <end position="336"/>
    </location>
</feature>
<dbReference type="EMBL" id="BAVS01000002">
    <property type="protein sequence ID" value="GAE92005.1"/>
    <property type="molecule type" value="Genomic_DNA"/>
</dbReference>
<sequence>MKALLTKINMTRKELAFMIETSTQPVIVLIPIATASVGYMVSIIEMGIQNHGLNEDPYSIFIRSIPFNFFAITMIIVGTLFVFFRHNKADIHEDERDPDKITITKDDQSQELPANPWNLIIPVFLVISLTLFLTWFDGFRQGYSFPAAFIEADVLQAMVVALFITVLVSFLMQIIQRHSLKNMIHEFIEAGNNLMSVILLLAIVWALSSVTDQLGFSTFVTNNVDWIPHSLIPPVMFLIGAFVSYFIGSSWGGTWGGILMPLGFSLAQATDASLPLVIGAVFASGSFGSFASPLSDNTNTIANILGLDVITYAKYKLGPALIAVLISVILYGVMTLF</sequence>
<dbReference type="Proteomes" id="UP000019102">
    <property type="component" value="Unassembled WGS sequence"/>
</dbReference>
<dbReference type="PANTHER" id="PTHR43478:SF1">
    <property type="entry name" value="NA+_H+ ANTIPORTER NHAC-LIKE C-TERMINAL DOMAIN-CONTAINING PROTEIN"/>
    <property type="match status" value="1"/>
</dbReference>
<accession>W4VF39</accession>
<feature type="domain" description="Na+/H+ antiporter NhaC-like C-terminal" evidence="7">
    <location>
        <begin position="34"/>
        <end position="334"/>
    </location>
</feature>
<evidence type="ECO:0000313" key="8">
    <source>
        <dbReference type="EMBL" id="GAE92005.1"/>
    </source>
</evidence>
<evidence type="ECO:0000259" key="7">
    <source>
        <dbReference type="Pfam" id="PF03553"/>
    </source>
</evidence>
<comment type="subcellular location">
    <subcellularLocation>
        <location evidence="1">Cell membrane</location>
        <topology evidence="1">Multi-pass membrane protein</topology>
    </subcellularLocation>
</comment>
<protein>
    <submittedName>
        <fullName evidence="8">Na+/H+ antiporter</fullName>
    </submittedName>
</protein>
<dbReference type="PANTHER" id="PTHR43478">
    <property type="entry name" value="NA+/H+ ANTIPORTER-RELATED"/>
    <property type="match status" value="1"/>
</dbReference>
<feature type="transmembrane region" description="Helical" evidence="6">
    <location>
        <begin position="259"/>
        <end position="283"/>
    </location>
</feature>
<evidence type="ECO:0000256" key="1">
    <source>
        <dbReference type="ARBA" id="ARBA00004651"/>
    </source>
</evidence>
<evidence type="ECO:0000256" key="5">
    <source>
        <dbReference type="ARBA" id="ARBA00023136"/>
    </source>
</evidence>
<dbReference type="Pfam" id="PF03553">
    <property type="entry name" value="Na_H_antiporter"/>
    <property type="match status" value="1"/>
</dbReference>
<dbReference type="InterPro" id="IPR018461">
    <property type="entry name" value="Na/H_Antiport_NhaC-like_C"/>
</dbReference>
<feature type="transmembrane region" description="Helical" evidence="6">
    <location>
        <begin position="60"/>
        <end position="84"/>
    </location>
</feature>
<keyword evidence="9" id="KW-1185">Reference proteome</keyword>
<keyword evidence="2" id="KW-1003">Cell membrane</keyword>
<dbReference type="eggNOG" id="COG1757">
    <property type="taxonomic scope" value="Bacteria"/>
</dbReference>
<feature type="transmembrane region" description="Helical" evidence="6">
    <location>
        <begin position="117"/>
        <end position="136"/>
    </location>
</feature>
<feature type="transmembrane region" description="Helical" evidence="6">
    <location>
        <begin position="156"/>
        <end position="175"/>
    </location>
</feature>
<evidence type="ECO:0000256" key="4">
    <source>
        <dbReference type="ARBA" id="ARBA00022989"/>
    </source>
</evidence>
<proteinExistence type="predicted"/>